<feature type="binding site" evidence="2">
    <location>
        <begin position="7"/>
        <end position="14"/>
    </location>
    <ligand>
        <name>substrate</name>
    </ligand>
</feature>
<accession>A0A6P1E9W2</accession>
<dbReference type="AlphaFoldDB" id="A0A6P1E9W2"/>
<sequence length="196" mass="22000">MKLYVARHGQTDYNQQKKFYGSSDVPLNANGRKDAAKLADKFEALPLGLIVTSDLKRARQTARPIIATHPESDSQLSSKLEESHFGAWEGLNADEIQATFPEDWQNWLDDPFHVSPTNGENFQDFNTRVLAGLKNILSDAASNDHILLVAHLGVLRVINQSFFPESNFWEQKFPAGTYSVYQLDEVGRCVGVVYDV</sequence>
<dbReference type="InterPro" id="IPR013078">
    <property type="entry name" value="His_Pase_superF_clade-1"/>
</dbReference>
<evidence type="ECO:0000313" key="4">
    <source>
        <dbReference type="Proteomes" id="UP000465035"/>
    </source>
</evidence>
<dbReference type="SUPFAM" id="SSF53254">
    <property type="entry name" value="Phosphoglycerate mutase-like"/>
    <property type="match status" value="1"/>
</dbReference>
<dbReference type="GeneID" id="69056988"/>
<feature type="active site" description="Tele-phosphohistidine intermediate" evidence="1">
    <location>
        <position position="8"/>
    </location>
</feature>
<dbReference type="Pfam" id="PF00300">
    <property type="entry name" value="His_Phos_1"/>
    <property type="match status" value="1"/>
</dbReference>
<gene>
    <name evidence="3" type="ORF">GQR93_01300</name>
</gene>
<proteinExistence type="predicted"/>
<dbReference type="GO" id="GO:0005737">
    <property type="term" value="C:cytoplasm"/>
    <property type="evidence" value="ECO:0007669"/>
    <property type="project" value="TreeGrafter"/>
</dbReference>
<dbReference type="InterPro" id="IPR050275">
    <property type="entry name" value="PGM_Phosphatase"/>
</dbReference>
<dbReference type="EMBL" id="CP047121">
    <property type="protein sequence ID" value="QHB50954.1"/>
    <property type="molecule type" value="Genomic_DNA"/>
</dbReference>
<dbReference type="PANTHER" id="PTHR48100:SF59">
    <property type="entry name" value="ADENOSYLCOBALAMIN_ALPHA-RIBAZOLE PHOSPHATASE"/>
    <property type="match status" value="1"/>
</dbReference>
<dbReference type="SMART" id="SM00855">
    <property type="entry name" value="PGAM"/>
    <property type="match status" value="1"/>
</dbReference>
<dbReference type="PROSITE" id="PS00175">
    <property type="entry name" value="PG_MUTASE"/>
    <property type="match status" value="1"/>
</dbReference>
<feature type="active site" description="Proton donor/acceptor" evidence="1">
    <location>
        <position position="82"/>
    </location>
</feature>
<dbReference type="SMR" id="A0A6P1E9W2"/>
<dbReference type="InterPro" id="IPR029033">
    <property type="entry name" value="His_PPase_superfam"/>
</dbReference>
<feature type="binding site" evidence="2">
    <location>
        <position position="57"/>
    </location>
    <ligand>
        <name>substrate</name>
    </ligand>
</feature>
<dbReference type="CDD" id="cd07067">
    <property type="entry name" value="HP_PGM_like"/>
    <property type="match status" value="1"/>
</dbReference>
<organism evidence="3 4">
    <name type="scientific">Lentilactobacillus hilgardii</name>
    <name type="common">Lactobacillus hilgardii</name>
    <dbReference type="NCBI Taxonomy" id="1588"/>
    <lineage>
        <taxon>Bacteria</taxon>
        <taxon>Bacillati</taxon>
        <taxon>Bacillota</taxon>
        <taxon>Bacilli</taxon>
        <taxon>Lactobacillales</taxon>
        <taxon>Lactobacillaceae</taxon>
        <taxon>Lentilactobacillus</taxon>
    </lineage>
</organism>
<dbReference type="Gene3D" id="3.40.50.1240">
    <property type="entry name" value="Phosphoglycerate mutase-like"/>
    <property type="match status" value="1"/>
</dbReference>
<evidence type="ECO:0000256" key="1">
    <source>
        <dbReference type="PIRSR" id="PIRSR613078-1"/>
    </source>
</evidence>
<reference evidence="3 4" key="1">
    <citation type="submission" date="2019-12" db="EMBL/GenBank/DDBJ databases">
        <title>Lactobacillus hilgardii FLUB.</title>
        <authorList>
            <person name="Gustaw K."/>
        </authorList>
    </citation>
    <scope>NUCLEOTIDE SEQUENCE [LARGE SCALE GENOMIC DNA]</scope>
    <source>
        <strain evidence="3 4">FLUB</strain>
    </source>
</reference>
<protein>
    <submittedName>
        <fullName evidence="3">Histidine phosphatase family protein</fullName>
    </submittedName>
</protein>
<dbReference type="PANTHER" id="PTHR48100">
    <property type="entry name" value="BROAD-SPECIFICITY PHOSPHATASE YOR283W-RELATED"/>
    <property type="match status" value="1"/>
</dbReference>
<evidence type="ECO:0000256" key="2">
    <source>
        <dbReference type="PIRSR" id="PIRSR613078-2"/>
    </source>
</evidence>
<name>A0A6P1E9W2_LENHI</name>
<dbReference type="GO" id="GO:0016791">
    <property type="term" value="F:phosphatase activity"/>
    <property type="evidence" value="ECO:0007669"/>
    <property type="project" value="TreeGrafter"/>
</dbReference>
<dbReference type="RefSeq" id="WP_003551547.1">
    <property type="nucleotide sequence ID" value="NZ_CABKOL010000106.1"/>
</dbReference>
<dbReference type="Proteomes" id="UP000465035">
    <property type="component" value="Chromosome"/>
</dbReference>
<dbReference type="InterPro" id="IPR001345">
    <property type="entry name" value="PG/BPGM_mutase_AS"/>
</dbReference>
<evidence type="ECO:0000313" key="3">
    <source>
        <dbReference type="EMBL" id="QHB50954.1"/>
    </source>
</evidence>